<comment type="caution">
    <text evidence="2">The sequence shown here is derived from an EMBL/GenBank/DDBJ whole genome shotgun (WGS) entry which is preliminary data.</text>
</comment>
<reference evidence="2" key="1">
    <citation type="journal article" date="2023" name="Science">
        <title>Genome structures resolve the early diversification of teleost fishes.</title>
        <authorList>
            <person name="Parey E."/>
            <person name="Louis A."/>
            <person name="Montfort J."/>
            <person name="Bouchez O."/>
            <person name="Roques C."/>
            <person name="Iampietro C."/>
            <person name="Lluch J."/>
            <person name="Castinel A."/>
            <person name="Donnadieu C."/>
            <person name="Desvignes T."/>
            <person name="Floi Bucao C."/>
            <person name="Jouanno E."/>
            <person name="Wen M."/>
            <person name="Mejri S."/>
            <person name="Dirks R."/>
            <person name="Jansen H."/>
            <person name="Henkel C."/>
            <person name="Chen W.J."/>
            <person name="Zahm M."/>
            <person name="Cabau C."/>
            <person name="Klopp C."/>
            <person name="Thompson A.W."/>
            <person name="Robinson-Rechavi M."/>
            <person name="Braasch I."/>
            <person name="Lecointre G."/>
            <person name="Bobe J."/>
            <person name="Postlethwait J.H."/>
            <person name="Berthelot C."/>
            <person name="Roest Crollius H."/>
            <person name="Guiguen Y."/>
        </authorList>
    </citation>
    <scope>NUCLEOTIDE SEQUENCE</scope>
    <source>
        <strain evidence="2">NC1722</strain>
    </source>
</reference>
<dbReference type="AlphaFoldDB" id="A0AAD7S341"/>
<keyword evidence="3" id="KW-1185">Reference proteome</keyword>
<sequence>MINKGQAIPRFPLIAYRECPSESHGGRTSRGETFLRSREAPSPPGKGGGASSLWGGCAERRASLPLQRTVREEDAGSRGGRRTGKAEGRGERLGAAAVPSAARERTAMTPSPTPCEGKSTPQTCQLNHSYTSSGHSSGLALSPWLKQAADGGRAFLTLSISMLSQGAPALTLSGERKSASLLSLSPTAAKSRALVLEERAGLCAAAVGKIPAAQKIYRHNAKKRYGFLKERQLIPVDTEQKPRVGLCVSDHSSSVEQQCQSFDLLRIQHLQSSARLTTFDTLPTPSFAVDRKGIFIQPRL</sequence>
<accession>A0AAD7S341</accession>
<evidence type="ECO:0000313" key="3">
    <source>
        <dbReference type="Proteomes" id="UP001221898"/>
    </source>
</evidence>
<proteinExistence type="predicted"/>
<feature type="compositionally biased region" description="Basic and acidic residues" evidence="1">
    <location>
        <begin position="19"/>
        <end position="39"/>
    </location>
</feature>
<evidence type="ECO:0000313" key="2">
    <source>
        <dbReference type="EMBL" id="KAJ8393846.1"/>
    </source>
</evidence>
<feature type="region of interest" description="Disordered" evidence="1">
    <location>
        <begin position="17"/>
        <end position="132"/>
    </location>
</feature>
<dbReference type="EMBL" id="JAINUG010000132">
    <property type="protein sequence ID" value="KAJ8393846.1"/>
    <property type="molecule type" value="Genomic_DNA"/>
</dbReference>
<name>A0AAD7S341_9TELE</name>
<protein>
    <submittedName>
        <fullName evidence="2">Uncharacterized protein</fullName>
    </submittedName>
</protein>
<gene>
    <name evidence="2" type="ORF">AAFF_G00055750</name>
</gene>
<feature type="compositionally biased region" description="Polar residues" evidence="1">
    <location>
        <begin position="119"/>
        <end position="132"/>
    </location>
</feature>
<dbReference type="Proteomes" id="UP001221898">
    <property type="component" value="Unassembled WGS sequence"/>
</dbReference>
<evidence type="ECO:0000256" key="1">
    <source>
        <dbReference type="SAM" id="MobiDB-lite"/>
    </source>
</evidence>
<organism evidence="2 3">
    <name type="scientific">Aldrovandia affinis</name>
    <dbReference type="NCBI Taxonomy" id="143900"/>
    <lineage>
        <taxon>Eukaryota</taxon>
        <taxon>Metazoa</taxon>
        <taxon>Chordata</taxon>
        <taxon>Craniata</taxon>
        <taxon>Vertebrata</taxon>
        <taxon>Euteleostomi</taxon>
        <taxon>Actinopterygii</taxon>
        <taxon>Neopterygii</taxon>
        <taxon>Teleostei</taxon>
        <taxon>Notacanthiformes</taxon>
        <taxon>Halosauridae</taxon>
        <taxon>Aldrovandia</taxon>
    </lineage>
</organism>